<dbReference type="GO" id="GO:0004386">
    <property type="term" value="F:helicase activity"/>
    <property type="evidence" value="ECO:0007669"/>
    <property type="project" value="UniProtKB-KW"/>
</dbReference>
<dbReference type="InterPro" id="IPR058660">
    <property type="entry name" value="WHD_DnaB"/>
</dbReference>
<proteinExistence type="inferred from homology"/>
<accession>A0A1C0YMH9</accession>
<feature type="domain" description="Replicative helicase loading/DNA remodeling protein DnaB N-terminal winged helix" evidence="4">
    <location>
        <begin position="8"/>
        <end position="253"/>
    </location>
</feature>
<evidence type="ECO:0000259" key="4">
    <source>
        <dbReference type="Pfam" id="PF25888"/>
    </source>
</evidence>
<reference evidence="5 6" key="1">
    <citation type="submission" date="2016-07" db="EMBL/GenBank/DDBJ databases">
        <title>Caryophanon tenue genome sequencing.</title>
        <authorList>
            <person name="Verma A."/>
            <person name="Pal Y."/>
            <person name="Krishnamurthi S."/>
        </authorList>
    </citation>
    <scope>NUCLEOTIDE SEQUENCE [LARGE SCALE GENOMIC DNA]</scope>
    <source>
        <strain evidence="5 6">DSM 14152</strain>
    </source>
</reference>
<dbReference type="AlphaFoldDB" id="A0A1C0YMH9"/>
<sequence>MHILKELQPTDSYEIRLPHHLSTYERQIVTMFYQPIIGANAVTMYLTMWTEAEFETSPQVHYYLMNVLGQPLQKIFETRAILEAIGLLRTFKRQDANGRHFLYEIVRPLGAEQFFNDPLLSMFLFSKIGEQPYRKLRTRFLRPQRDAQYEEVTRSFIDVFTPVHANMPSDVTAAENQPKQEAYPFHYADFDFNMLRVGLSEQLVPSSALTPSAKIMITKLAFLYELTPIDMQKVVLAALDEHNHLTDERLKKEAKEYYKVTVSKKAPQLQKRVEMPMIEAPTQPETKEEKRHRYWQTTPPVQVLRDFSGGNDPMPTSLELVENLVLDYGMEPAVVNALVEYVMLTTDMKLPRKYVQTIADHWRRKNVQTTQQAMELARKEHEQYKGWKEKAEVKATTSTQSTGRKYTNRREEKLPDWFETRHEQKDEQLTTQQEEELAAARKRMLQKLGLDDGEVNE</sequence>
<dbReference type="EMBL" id="MASJ01000001">
    <property type="protein sequence ID" value="OCS88364.1"/>
    <property type="molecule type" value="Genomic_DNA"/>
</dbReference>
<comment type="caution">
    <text evidence="5">The sequence shown here is derived from an EMBL/GenBank/DDBJ whole genome shotgun (WGS) entry which is preliminary data.</text>
</comment>
<keyword evidence="6" id="KW-1185">Reference proteome</keyword>
<evidence type="ECO:0000256" key="1">
    <source>
        <dbReference type="ARBA" id="ARBA00093462"/>
    </source>
</evidence>
<dbReference type="Pfam" id="PF25888">
    <property type="entry name" value="WHD_DnaB"/>
    <property type="match status" value="1"/>
</dbReference>
<keyword evidence="5" id="KW-0378">Hydrolase</keyword>
<keyword evidence="5" id="KW-0347">Helicase</keyword>
<dbReference type="InterPro" id="IPR006343">
    <property type="entry name" value="DnaB/C_C"/>
</dbReference>
<dbReference type="RefSeq" id="WP_066542160.1">
    <property type="nucleotide sequence ID" value="NZ_MASJ01000001.1"/>
</dbReference>
<dbReference type="InterPro" id="IPR034829">
    <property type="entry name" value="DnaD-like_sf"/>
</dbReference>
<keyword evidence="5" id="KW-0067">ATP-binding</keyword>
<evidence type="ECO:0000256" key="2">
    <source>
        <dbReference type="SAM" id="MobiDB-lite"/>
    </source>
</evidence>
<evidence type="ECO:0000313" key="6">
    <source>
        <dbReference type="Proteomes" id="UP000093199"/>
    </source>
</evidence>
<feature type="region of interest" description="Disordered" evidence="2">
    <location>
        <begin position="389"/>
        <end position="437"/>
    </location>
</feature>
<dbReference type="Pfam" id="PF07261">
    <property type="entry name" value="DnaB_2"/>
    <property type="match status" value="1"/>
</dbReference>
<keyword evidence="5" id="KW-0547">Nucleotide-binding</keyword>
<dbReference type="Proteomes" id="UP000093199">
    <property type="component" value="Unassembled WGS sequence"/>
</dbReference>
<name>A0A1C0YMH9_9BACL</name>
<protein>
    <submittedName>
        <fullName evidence="5">Helicase DnaB</fullName>
    </submittedName>
</protein>
<comment type="similarity">
    <text evidence="1">Belongs to the DnaB/DnaD family.</text>
</comment>
<dbReference type="Gene3D" id="1.10.10.630">
    <property type="entry name" value="DnaD domain-like"/>
    <property type="match status" value="1"/>
</dbReference>
<feature type="domain" description="DnaB/C C-terminal" evidence="3">
    <location>
        <begin position="311"/>
        <end position="375"/>
    </location>
</feature>
<organism evidence="5 6">
    <name type="scientific">Caryophanon tenue</name>
    <dbReference type="NCBI Taxonomy" id="33978"/>
    <lineage>
        <taxon>Bacteria</taxon>
        <taxon>Bacillati</taxon>
        <taxon>Bacillota</taxon>
        <taxon>Bacilli</taxon>
        <taxon>Bacillales</taxon>
        <taxon>Caryophanaceae</taxon>
        <taxon>Caryophanon</taxon>
    </lineage>
</organism>
<gene>
    <name evidence="5" type="ORF">A6M13_00530</name>
</gene>
<evidence type="ECO:0000313" key="5">
    <source>
        <dbReference type="EMBL" id="OCS88364.1"/>
    </source>
</evidence>
<feature type="compositionally biased region" description="Basic and acidic residues" evidence="2">
    <location>
        <begin position="408"/>
        <end position="428"/>
    </location>
</feature>
<dbReference type="STRING" id="33978.A6M13_00530"/>
<feature type="compositionally biased region" description="Polar residues" evidence="2">
    <location>
        <begin position="395"/>
        <end position="405"/>
    </location>
</feature>
<dbReference type="OrthoDB" id="2082007at2"/>
<evidence type="ECO:0000259" key="3">
    <source>
        <dbReference type="Pfam" id="PF07261"/>
    </source>
</evidence>